<evidence type="ECO:0000313" key="1">
    <source>
        <dbReference type="EMBL" id="EPY18145.1"/>
    </source>
</evidence>
<name>S9V5J6_9TRYP</name>
<keyword evidence="2" id="KW-1185">Reference proteome</keyword>
<dbReference type="Proteomes" id="UP000015354">
    <property type="component" value="Unassembled WGS sequence"/>
</dbReference>
<evidence type="ECO:0008006" key="3">
    <source>
        <dbReference type="Google" id="ProtNLM"/>
    </source>
</evidence>
<dbReference type="InterPro" id="IPR031248">
    <property type="entry name" value="RNF213"/>
</dbReference>
<proteinExistence type="predicted"/>
<dbReference type="PANTHER" id="PTHR22605">
    <property type="entry name" value="RZ-TYPE DOMAIN-CONTAINING PROTEIN"/>
    <property type="match status" value="1"/>
</dbReference>
<dbReference type="InterPro" id="IPR027417">
    <property type="entry name" value="P-loop_NTPase"/>
</dbReference>
<accession>S9V5J6</accession>
<dbReference type="GO" id="GO:0004842">
    <property type="term" value="F:ubiquitin-protein transferase activity"/>
    <property type="evidence" value="ECO:0007669"/>
    <property type="project" value="InterPro"/>
</dbReference>
<dbReference type="GO" id="GO:0016887">
    <property type="term" value="F:ATP hydrolysis activity"/>
    <property type="evidence" value="ECO:0007669"/>
    <property type="project" value="InterPro"/>
</dbReference>
<comment type="caution">
    <text evidence="1">The sequence shown here is derived from an EMBL/GenBank/DDBJ whole genome shotgun (WGS) entry which is preliminary data.</text>
</comment>
<dbReference type="Gene3D" id="3.40.50.300">
    <property type="entry name" value="P-loop containing nucleotide triphosphate hydrolases"/>
    <property type="match status" value="1"/>
</dbReference>
<evidence type="ECO:0000313" key="2">
    <source>
        <dbReference type="Proteomes" id="UP000015354"/>
    </source>
</evidence>
<gene>
    <name evidence="1" type="ORF">STCU_10157</name>
</gene>
<sequence length="1242" mass="140023">MKYLSLIIDAYLKQSTEESTTLNALFHVVNVHGAMTVHDIEAEVRTVVERAEAVLHAGKVLNSPRHAGLKLCLFFDEMNTTRFMGLMKEILVNRCINGVALPPNVVPIAAVNPYRRKLARKLGRAEEQGEDWLSGHYNVQPLPPSLQSIAWNYGSLTPEQEHEFIKKRAERATGIPPEAIETVTNFIDEAHQWVRRMAAMHMKSVALDSSELQGATMEDYAAPTLSLRDIIRCTDMFDFFQQLTGEAQRVLVGCVEDSERWKTPLLLSIAVTYFLRMGHMRVNKLSFREYFAREFKKRTKQDIEAVITGVVEALGKETIVPQKIAKTRGLLENVYVSLVCLLAAQPLLIIGPPGASKTLAVTILLDNVKGGFSASPFYRSFANLNVCRYQCSRHSTSSQIKDVYETAIRRQIGERESNASTQWFVFMDEAGLPEEKREGLKILHYYLERPRMRVTRVGFIAISNHVLDAAKSNRCAVVSRGRPTVDELLRIARECLCSEEELATIQCSLNGGNLNCDLVVDGNGGDGLLNRLCRAFSAAMEGVQPLPKDSLLPPPPQFNDFFGQRDFISCVKCIGRGALAQQPHMITDDTIYNALETNFNGLPRLETRFVVNFFLDHLKIPLRTVKSLENSVKLFTESFGASSSENDMSERRYFLIVDPTTNDTVYREILRILPRTAREIKLSSFSSDSFNQEGEATGTICLHAQHTGYPVLISNGDLIYENFYNLFNKNYMVTLSNGKKEYRAEVAMNNSTHLIPVLPSFHTVVHVTLDQLAQLPAPFLDRFEKYYITPADMLQHTVSGDTTFHRILRAVTAPVQRSVHDLFSCVDCCAFFGVSNEVSAVATFLTQVYRQWMDVERIAEDLHSRLRNDQVFKRHLCLLLDEKGLAANIDLAVADMKEKMCSLAEADIRWTQLAVGTALQRDALRRLFAVAVPEVLLSRWETVSAAPPIEELLSFSPVFDTPQFDSMKTKRKLFFTRAGKIPQIKDVRVVHLAELACESDLHRALSDHWYRAQPTVVLIDVRRTPVIQINYVRSAIDAKFKEAGDCRSPITLVVQVASSELVIHHPYDVTFTSPWDQQFFDDLHQTPETLTWVKYAYTTTISPREVTKTLQSRLPLTIKKLAGVLMKKMVVPSAGYVERSVCEEELSCLLETKVGGETVLQRILKQFERITSSVNEGVSEPFMKLVEDIQDAVEQRAVGALDGSIADIVNQSIGHIFDHFVQRHCVMLLDFMSCDTVRNCHG</sequence>
<dbReference type="OrthoDB" id="2423195at2759"/>
<dbReference type="AlphaFoldDB" id="S9V5J6"/>
<protein>
    <recommendedName>
        <fullName evidence="3">AAA+ ATPase domain-containing protein</fullName>
    </recommendedName>
</protein>
<dbReference type="SUPFAM" id="SSF52540">
    <property type="entry name" value="P-loop containing nucleoside triphosphate hydrolases"/>
    <property type="match status" value="1"/>
</dbReference>
<organism evidence="1 2">
    <name type="scientific">Strigomonas culicis</name>
    <dbReference type="NCBI Taxonomy" id="28005"/>
    <lineage>
        <taxon>Eukaryota</taxon>
        <taxon>Discoba</taxon>
        <taxon>Euglenozoa</taxon>
        <taxon>Kinetoplastea</taxon>
        <taxon>Metakinetoplastina</taxon>
        <taxon>Trypanosomatida</taxon>
        <taxon>Trypanosomatidae</taxon>
        <taxon>Strigomonadinae</taxon>
        <taxon>Strigomonas</taxon>
    </lineage>
</organism>
<dbReference type="PANTHER" id="PTHR22605:SF1">
    <property type="entry name" value="RZ-TYPE DOMAIN-CONTAINING PROTEIN"/>
    <property type="match status" value="1"/>
</dbReference>
<dbReference type="EMBL" id="ATMH01010078">
    <property type="protein sequence ID" value="EPY18145.1"/>
    <property type="molecule type" value="Genomic_DNA"/>
</dbReference>
<reference evidence="1 2" key="1">
    <citation type="journal article" date="2013" name="PLoS ONE">
        <title>Predicting the Proteins of Angomonas deanei, Strigomonas culicis and Their Respective Endosymbionts Reveals New Aspects of the Trypanosomatidae Family.</title>
        <authorList>
            <person name="Motta M.C."/>
            <person name="Martins A.C."/>
            <person name="de Souza S.S."/>
            <person name="Catta-Preta C.M."/>
            <person name="Silva R."/>
            <person name="Klein C.C."/>
            <person name="de Almeida L.G."/>
            <person name="de Lima Cunha O."/>
            <person name="Ciapina L.P."/>
            <person name="Brocchi M."/>
            <person name="Colabardini A.C."/>
            <person name="de Araujo Lima B."/>
            <person name="Machado C.R."/>
            <person name="de Almeida Soares C.M."/>
            <person name="Probst C.M."/>
            <person name="de Menezes C.B."/>
            <person name="Thompson C.E."/>
            <person name="Bartholomeu D.C."/>
            <person name="Gradia D.F."/>
            <person name="Pavoni D.P."/>
            <person name="Grisard E.C."/>
            <person name="Fantinatti-Garboggini F."/>
            <person name="Marchini F.K."/>
            <person name="Rodrigues-Luiz G.F."/>
            <person name="Wagner G."/>
            <person name="Goldman G.H."/>
            <person name="Fietto J.L."/>
            <person name="Elias M.C."/>
            <person name="Goldman M.H."/>
            <person name="Sagot M.F."/>
            <person name="Pereira M."/>
            <person name="Stoco P.H."/>
            <person name="de Mendonca-Neto R.P."/>
            <person name="Teixeira S.M."/>
            <person name="Maciel T.E."/>
            <person name="de Oliveira Mendes T.A."/>
            <person name="Urmenyi T.P."/>
            <person name="de Souza W."/>
            <person name="Schenkman S."/>
            <person name="de Vasconcelos A.T."/>
        </authorList>
    </citation>
    <scope>NUCLEOTIDE SEQUENCE [LARGE SCALE GENOMIC DNA]</scope>
</reference>